<reference evidence="2" key="1">
    <citation type="submission" date="2012-07" db="EMBL/GenBank/DDBJ databases">
        <authorList>
            <person name="Cummings C."/>
        </authorList>
    </citation>
    <scope>NUCLEOTIDE SEQUENCE</scope>
    <source>
        <strain evidence="2">1330</strain>
    </source>
</reference>
<evidence type="ECO:0000313" key="3">
    <source>
        <dbReference type="Proteomes" id="UP000009340"/>
    </source>
</evidence>
<dbReference type="AlphaFoldDB" id="K7ZY41"/>
<evidence type="ECO:0000256" key="1">
    <source>
        <dbReference type="ARBA" id="ARBA00023186"/>
    </source>
</evidence>
<dbReference type="InterPro" id="IPR036411">
    <property type="entry name" value="TorD-like_sf"/>
</dbReference>
<name>K7ZY41_9ENTR</name>
<sequence length="191" mass="21957">MNEFSIICRLLGSLWYRAPQDPVMTPIYDLIREGKLAQNWPLEQDELLTRLQKVCSQARCQADYEALFVGEDARVAPTRSAWVEQSREQDVRGFLTARGMPLGEAPADHFGLLLLAASWLEDQSAEDEIEAQETLFGEYLIPWYETFLGKVEAHATTPFWRTAAQITREAIQAMWEELQEEEESEQDGDER</sequence>
<dbReference type="PIRSF" id="PIRSF004690">
    <property type="entry name" value="DmsD"/>
    <property type="match status" value="1"/>
</dbReference>
<dbReference type="STRING" id="1073999.AFK62_07535"/>
<protein>
    <submittedName>
        <fullName evidence="2">Uncharacterized protein YcdY, TorD family</fullName>
    </submittedName>
</protein>
<dbReference type="Pfam" id="PF02613">
    <property type="entry name" value="Nitrate_red_del"/>
    <property type="match status" value="1"/>
</dbReference>
<dbReference type="EMBL" id="CAKW01000024">
    <property type="protein sequence ID" value="CCJ71403.1"/>
    <property type="molecule type" value="Genomic_DNA"/>
</dbReference>
<evidence type="ECO:0000313" key="2">
    <source>
        <dbReference type="EMBL" id="CCJ71403.1"/>
    </source>
</evidence>
<dbReference type="PANTHER" id="PTHR34227">
    <property type="entry name" value="CHAPERONE PROTEIN YCDY"/>
    <property type="match status" value="1"/>
</dbReference>
<dbReference type="Gene3D" id="1.10.3480.10">
    <property type="entry name" value="TorD-like"/>
    <property type="match status" value="1"/>
</dbReference>
<organism evidence="2 3">
    <name type="scientific">Cronobacter condimenti 1330</name>
    <dbReference type="NCBI Taxonomy" id="1073999"/>
    <lineage>
        <taxon>Bacteria</taxon>
        <taxon>Pseudomonadati</taxon>
        <taxon>Pseudomonadota</taxon>
        <taxon>Gammaproteobacteria</taxon>
        <taxon>Enterobacterales</taxon>
        <taxon>Enterobacteriaceae</taxon>
        <taxon>Cronobacter</taxon>
    </lineage>
</organism>
<dbReference type="PANTHER" id="PTHR34227:SF12">
    <property type="entry name" value="CHAPERONE PROTEIN YCDY"/>
    <property type="match status" value="1"/>
</dbReference>
<dbReference type="InterPro" id="IPR050289">
    <property type="entry name" value="TorD/DmsD_chaperones"/>
</dbReference>
<accession>K7ZY41</accession>
<dbReference type="eggNOG" id="COG3381">
    <property type="taxonomic scope" value="Bacteria"/>
</dbReference>
<dbReference type="InterPro" id="IPR026269">
    <property type="entry name" value="DmsD-type"/>
</dbReference>
<dbReference type="InterPro" id="IPR020945">
    <property type="entry name" value="DMSO/NO3_reduct_chaperone"/>
</dbReference>
<dbReference type="SUPFAM" id="SSF89155">
    <property type="entry name" value="TorD-like"/>
    <property type="match status" value="1"/>
</dbReference>
<keyword evidence="1" id="KW-0143">Chaperone</keyword>
<dbReference type="Proteomes" id="UP000009340">
    <property type="component" value="Unassembled WGS sequence"/>
</dbReference>
<proteinExistence type="predicted"/>
<gene>
    <name evidence="2" type="ORF">BN137_741</name>
</gene>
<comment type="caution">
    <text evidence="2">The sequence shown here is derived from an EMBL/GenBank/DDBJ whole genome shotgun (WGS) entry which is preliminary data.</text>
</comment>